<dbReference type="EMBL" id="JAUESC010000388">
    <property type="protein sequence ID" value="KAK0571792.1"/>
    <property type="molecule type" value="Genomic_DNA"/>
</dbReference>
<comment type="caution">
    <text evidence="2">The sequence shown here is derived from an EMBL/GenBank/DDBJ whole genome shotgun (WGS) entry which is preliminary data.</text>
</comment>
<evidence type="ECO:0000313" key="2">
    <source>
        <dbReference type="EMBL" id="KAK0571792.1"/>
    </source>
</evidence>
<sequence>MAVEDGYTSLVMTPTGGGEDVLKPKAQWNAQEFEASKWNRKAMHVILCAMDENQYKLIQNTRMAKKAWDILEVAHEGTEVVKDSKL</sequence>
<name>A0AA39REL0_ACESA</name>
<protein>
    <submittedName>
        <fullName evidence="2">Uncharacterized protein</fullName>
    </submittedName>
</protein>
<keyword evidence="3" id="KW-1185">Reference proteome</keyword>
<gene>
    <name evidence="2" type="ORF">LWI29_021665</name>
</gene>
<dbReference type="Proteomes" id="UP001168877">
    <property type="component" value="Unassembled WGS sequence"/>
</dbReference>
<reference evidence="2" key="2">
    <citation type="submission" date="2023-06" db="EMBL/GenBank/DDBJ databases">
        <authorList>
            <person name="Swenson N.G."/>
            <person name="Wegrzyn J.L."/>
            <person name="Mcevoy S.L."/>
        </authorList>
    </citation>
    <scope>NUCLEOTIDE SEQUENCE</scope>
    <source>
        <strain evidence="2">NS2018</strain>
        <tissue evidence="2">Leaf</tissue>
    </source>
</reference>
<dbReference type="AlphaFoldDB" id="A0AA39REL0"/>
<feature type="region of interest" description="Disordered" evidence="1">
    <location>
        <begin position="1"/>
        <end position="23"/>
    </location>
</feature>
<organism evidence="2 3">
    <name type="scientific">Acer saccharum</name>
    <name type="common">Sugar maple</name>
    <dbReference type="NCBI Taxonomy" id="4024"/>
    <lineage>
        <taxon>Eukaryota</taxon>
        <taxon>Viridiplantae</taxon>
        <taxon>Streptophyta</taxon>
        <taxon>Embryophyta</taxon>
        <taxon>Tracheophyta</taxon>
        <taxon>Spermatophyta</taxon>
        <taxon>Magnoliopsida</taxon>
        <taxon>eudicotyledons</taxon>
        <taxon>Gunneridae</taxon>
        <taxon>Pentapetalae</taxon>
        <taxon>rosids</taxon>
        <taxon>malvids</taxon>
        <taxon>Sapindales</taxon>
        <taxon>Sapindaceae</taxon>
        <taxon>Hippocastanoideae</taxon>
        <taxon>Acereae</taxon>
        <taxon>Acer</taxon>
    </lineage>
</organism>
<reference evidence="2" key="1">
    <citation type="journal article" date="2022" name="Plant J.">
        <title>Strategies of tolerance reflected in two North American maple genomes.</title>
        <authorList>
            <person name="McEvoy S.L."/>
            <person name="Sezen U.U."/>
            <person name="Trouern-Trend A."/>
            <person name="McMahon S.M."/>
            <person name="Schaberg P.G."/>
            <person name="Yang J."/>
            <person name="Wegrzyn J.L."/>
            <person name="Swenson N.G."/>
        </authorList>
    </citation>
    <scope>NUCLEOTIDE SEQUENCE</scope>
    <source>
        <strain evidence="2">NS2018</strain>
    </source>
</reference>
<proteinExistence type="predicted"/>
<accession>A0AA39REL0</accession>
<evidence type="ECO:0000256" key="1">
    <source>
        <dbReference type="SAM" id="MobiDB-lite"/>
    </source>
</evidence>
<evidence type="ECO:0000313" key="3">
    <source>
        <dbReference type="Proteomes" id="UP001168877"/>
    </source>
</evidence>
<dbReference type="Pfam" id="PF14223">
    <property type="entry name" value="Retrotran_gag_2"/>
    <property type="match status" value="1"/>
</dbReference>